<dbReference type="EMBL" id="JASCZI010090713">
    <property type="protein sequence ID" value="MED6145431.1"/>
    <property type="molecule type" value="Genomic_DNA"/>
</dbReference>
<evidence type="ECO:0000313" key="1">
    <source>
        <dbReference type="EMBL" id="MED6145431.1"/>
    </source>
</evidence>
<reference evidence="1 2" key="1">
    <citation type="journal article" date="2023" name="Plants (Basel)">
        <title>Bridging the Gap: Combining Genomics and Transcriptomics Approaches to Understand Stylosanthes scabra, an Orphan Legume from the Brazilian Caatinga.</title>
        <authorList>
            <person name="Ferreira-Neto J.R.C."/>
            <person name="da Silva M.D."/>
            <person name="Binneck E."/>
            <person name="de Melo N.F."/>
            <person name="da Silva R.H."/>
            <person name="de Melo A.L.T.M."/>
            <person name="Pandolfi V."/>
            <person name="Bustamante F.O."/>
            <person name="Brasileiro-Vidal A.C."/>
            <person name="Benko-Iseppon A.M."/>
        </authorList>
    </citation>
    <scope>NUCLEOTIDE SEQUENCE [LARGE SCALE GENOMIC DNA]</scope>
    <source>
        <tissue evidence="1">Leaves</tissue>
    </source>
</reference>
<dbReference type="Proteomes" id="UP001341840">
    <property type="component" value="Unassembled WGS sequence"/>
</dbReference>
<organism evidence="1 2">
    <name type="scientific">Stylosanthes scabra</name>
    <dbReference type="NCBI Taxonomy" id="79078"/>
    <lineage>
        <taxon>Eukaryota</taxon>
        <taxon>Viridiplantae</taxon>
        <taxon>Streptophyta</taxon>
        <taxon>Embryophyta</taxon>
        <taxon>Tracheophyta</taxon>
        <taxon>Spermatophyta</taxon>
        <taxon>Magnoliopsida</taxon>
        <taxon>eudicotyledons</taxon>
        <taxon>Gunneridae</taxon>
        <taxon>Pentapetalae</taxon>
        <taxon>rosids</taxon>
        <taxon>fabids</taxon>
        <taxon>Fabales</taxon>
        <taxon>Fabaceae</taxon>
        <taxon>Papilionoideae</taxon>
        <taxon>50 kb inversion clade</taxon>
        <taxon>dalbergioids sensu lato</taxon>
        <taxon>Dalbergieae</taxon>
        <taxon>Pterocarpus clade</taxon>
        <taxon>Stylosanthes</taxon>
    </lineage>
</organism>
<name>A0ABU6T9N3_9FABA</name>
<accession>A0ABU6T9N3</accession>
<sequence length="94" mass="10649">MSHLEPLHIKASLNNHIVNRILVDGRADISLPAKRMLARVGKNEHDIIRTNTAMNDYSGSSTPEKGLVSLIVKMHVDFKVYNDNIKPIEVDREF</sequence>
<comment type="caution">
    <text evidence="1">The sequence shown here is derived from an EMBL/GenBank/DDBJ whole genome shotgun (WGS) entry which is preliminary data.</text>
</comment>
<evidence type="ECO:0000313" key="2">
    <source>
        <dbReference type="Proteomes" id="UP001341840"/>
    </source>
</evidence>
<proteinExistence type="predicted"/>
<protein>
    <submittedName>
        <fullName evidence="1">Uncharacterized protein</fullName>
    </submittedName>
</protein>
<keyword evidence="2" id="KW-1185">Reference proteome</keyword>
<gene>
    <name evidence="1" type="ORF">PIB30_025257</name>
</gene>